<geneLocation type="plasmid" evidence="2 3">
    <name>pMLa</name>
</geneLocation>
<evidence type="ECO:0000256" key="1">
    <source>
        <dbReference type="SAM" id="MobiDB-lite"/>
    </source>
</evidence>
<dbReference type="HOGENOM" id="CLU_2828267_0_0_5"/>
<dbReference type="EMBL" id="BA000013">
    <property type="protein sequence ID" value="BAB54612.1"/>
    <property type="molecule type" value="Genomic_DNA"/>
</dbReference>
<sequence>MFNRLRRSTRSVSRMSPGWRQQAEQLRAGEAGAALGLHVGRGDPQTVLLRERLKVGAGASGVLLLV</sequence>
<dbReference type="AlphaFoldDB" id="Q981U7"/>
<name>Q981U7_RHILO</name>
<evidence type="ECO:0000313" key="2">
    <source>
        <dbReference type="EMBL" id="BAB54612.1"/>
    </source>
</evidence>
<dbReference type="KEGG" id="mlo:mll9229"/>
<dbReference type="Proteomes" id="UP000000552">
    <property type="component" value="Plasmid pMLa"/>
</dbReference>
<protein>
    <submittedName>
        <fullName evidence="2">Mll9229 protein</fullName>
    </submittedName>
</protein>
<keyword evidence="2" id="KW-0614">Plasmid</keyword>
<accession>Q981U7</accession>
<proteinExistence type="predicted"/>
<evidence type="ECO:0000313" key="3">
    <source>
        <dbReference type="Proteomes" id="UP000000552"/>
    </source>
</evidence>
<feature type="region of interest" description="Disordered" evidence="1">
    <location>
        <begin position="1"/>
        <end position="23"/>
    </location>
</feature>
<gene>
    <name evidence="2" type="ordered locus">mll9229</name>
</gene>
<organism evidence="2 3">
    <name type="scientific">Mesorhizobium japonicum (strain LMG 29417 / CECT 9101 / MAFF 303099)</name>
    <name type="common">Mesorhizobium loti (strain MAFF 303099)</name>
    <dbReference type="NCBI Taxonomy" id="266835"/>
    <lineage>
        <taxon>Bacteria</taxon>
        <taxon>Pseudomonadati</taxon>
        <taxon>Pseudomonadota</taxon>
        <taxon>Alphaproteobacteria</taxon>
        <taxon>Hyphomicrobiales</taxon>
        <taxon>Phyllobacteriaceae</taxon>
        <taxon>Mesorhizobium</taxon>
    </lineage>
</organism>
<reference evidence="2 3" key="1">
    <citation type="journal article" date="2000" name="DNA Res.">
        <title>Complete genome structure of the nitrogen-fixing symbiotic bacterium Mesorhizobium loti.</title>
        <authorList>
            <person name="Kaneko T."/>
            <person name="Nakamura Y."/>
            <person name="Sato S."/>
            <person name="Asamizu E."/>
            <person name="Kato T."/>
            <person name="Sasamoto S."/>
            <person name="Watanabe A."/>
            <person name="Idesawa K."/>
            <person name="Ishikawa A."/>
            <person name="Kawashima K."/>
            <person name="Kimura T."/>
            <person name="Kishida Y."/>
            <person name="Kiyokawa C."/>
            <person name="Kohara M."/>
            <person name="Matsumoto M."/>
            <person name="Matsuno A."/>
            <person name="Mochizuki Y."/>
            <person name="Nakayama S."/>
            <person name="Nakazaki N."/>
            <person name="Shimpo S."/>
            <person name="Sugimoto M."/>
            <person name="Takeuchi C."/>
            <person name="Yamada M."/>
            <person name="Tabata S."/>
        </authorList>
    </citation>
    <scope>NUCLEOTIDE SEQUENCE [LARGE SCALE GENOMIC DNA]</scope>
    <source>
        <strain evidence="3">LMG 29417 / CECT 9101 / MAFF 303099</strain>
        <plasmid evidence="2 3">pMLa</plasmid>
    </source>
</reference>